<dbReference type="PANTHER" id="PTHR23206:SF8">
    <property type="entry name" value="ANKYRIN REPEAT AND KH DOMAIN-CONTAINING 1"/>
    <property type="match status" value="1"/>
</dbReference>
<dbReference type="InterPro" id="IPR004088">
    <property type="entry name" value="KH_dom_type_1"/>
</dbReference>
<dbReference type="Gene3D" id="1.25.40.20">
    <property type="entry name" value="Ankyrin repeat-containing domain"/>
    <property type="match status" value="7"/>
</dbReference>
<dbReference type="PROSITE" id="PS50084">
    <property type="entry name" value="KH_TYPE_1"/>
    <property type="match status" value="1"/>
</dbReference>
<dbReference type="PANTHER" id="PTHR23206">
    <property type="entry name" value="MASK PROTEIN"/>
    <property type="match status" value="1"/>
</dbReference>
<evidence type="ECO:0000256" key="1">
    <source>
        <dbReference type="ARBA" id="ARBA00022737"/>
    </source>
</evidence>
<evidence type="ECO:0000313" key="5">
    <source>
        <dbReference type="EnsemblMetazoa" id="PPA28454.1"/>
    </source>
</evidence>
<feature type="compositionally biased region" description="Basic and acidic residues" evidence="4">
    <location>
        <begin position="1946"/>
        <end position="1985"/>
    </location>
</feature>
<feature type="region of interest" description="Disordered" evidence="4">
    <location>
        <begin position="1235"/>
        <end position="1258"/>
    </location>
</feature>
<dbReference type="SMART" id="SM00322">
    <property type="entry name" value="KH"/>
    <property type="match status" value="1"/>
</dbReference>
<keyword evidence="2" id="KW-0040">ANK repeat</keyword>
<feature type="compositionally biased region" description="Low complexity" evidence="4">
    <location>
        <begin position="2935"/>
        <end position="2948"/>
    </location>
</feature>
<dbReference type="GO" id="GO:0045087">
    <property type="term" value="P:innate immune response"/>
    <property type="evidence" value="ECO:0000318"/>
    <property type="project" value="GO_Central"/>
</dbReference>
<feature type="compositionally biased region" description="Basic and acidic residues" evidence="4">
    <location>
        <begin position="1917"/>
        <end position="1926"/>
    </location>
</feature>
<dbReference type="InterPro" id="IPR002110">
    <property type="entry name" value="Ankyrin_rpt"/>
</dbReference>
<feature type="region of interest" description="Disordered" evidence="4">
    <location>
        <begin position="1"/>
        <end position="44"/>
    </location>
</feature>
<feature type="compositionally biased region" description="Low complexity" evidence="4">
    <location>
        <begin position="2654"/>
        <end position="2666"/>
    </location>
</feature>
<dbReference type="Proteomes" id="UP000005239">
    <property type="component" value="Unassembled WGS sequence"/>
</dbReference>
<evidence type="ECO:0000256" key="4">
    <source>
        <dbReference type="SAM" id="MobiDB-lite"/>
    </source>
</evidence>
<feature type="compositionally biased region" description="Low complexity" evidence="4">
    <location>
        <begin position="1986"/>
        <end position="2028"/>
    </location>
</feature>
<dbReference type="InterPro" id="IPR004087">
    <property type="entry name" value="KH_dom"/>
</dbReference>
<feature type="region of interest" description="Disordered" evidence="4">
    <location>
        <begin position="2653"/>
        <end position="2691"/>
    </location>
</feature>
<dbReference type="GO" id="GO:0005737">
    <property type="term" value="C:cytoplasm"/>
    <property type="evidence" value="ECO:0000318"/>
    <property type="project" value="GO_Central"/>
</dbReference>
<name>A0A2A6CN63_PRIPA</name>
<dbReference type="SUPFAM" id="SSF48403">
    <property type="entry name" value="Ankyrin repeat"/>
    <property type="match status" value="3"/>
</dbReference>
<feature type="compositionally biased region" description="Polar residues" evidence="4">
    <location>
        <begin position="1238"/>
        <end position="1251"/>
    </location>
</feature>
<evidence type="ECO:0000256" key="3">
    <source>
        <dbReference type="ARBA" id="ARBA00023054"/>
    </source>
</evidence>
<keyword evidence="3" id="KW-0175">Coiled coil</keyword>
<dbReference type="Pfam" id="PF00023">
    <property type="entry name" value="Ank"/>
    <property type="match status" value="2"/>
</dbReference>
<feature type="region of interest" description="Disordered" evidence="4">
    <location>
        <begin position="835"/>
        <end position="871"/>
    </location>
</feature>
<reference evidence="5" key="2">
    <citation type="submission" date="2022-06" db="UniProtKB">
        <authorList>
            <consortium name="EnsemblMetazoa"/>
        </authorList>
    </citation>
    <scope>IDENTIFICATION</scope>
    <source>
        <strain evidence="5">PS312</strain>
    </source>
</reference>
<dbReference type="Gene3D" id="3.30.1370.10">
    <property type="entry name" value="K Homology domain, type 1"/>
    <property type="match status" value="1"/>
</dbReference>
<dbReference type="Pfam" id="PF00013">
    <property type="entry name" value="KH_1"/>
    <property type="match status" value="1"/>
</dbReference>
<organism evidence="5 6">
    <name type="scientific">Pristionchus pacificus</name>
    <name type="common">Parasitic nematode worm</name>
    <dbReference type="NCBI Taxonomy" id="54126"/>
    <lineage>
        <taxon>Eukaryota</taxon>
        <taxon>Metazoa</taxon>
        <taxon>Ecdysozoa</taxon>
        <taxon>Nematoda</taxon>
        <taxon>Chromadorea</taxon>
        <taxon>Rhabditida</taxon>
        <taxon>Rhabditina</taxon>
        <taxon>Diplogasteromorpha</taxon>
        <taxon>Diplogasteroidea</taxon>
        <taxon>Neodiplogasteridae</taxon>
        <taxon>Pristionchus</taxon>
    </lineage>
</organism>
<dbReference type="InterPro" id="IPR036770">
    <property type="entry name" value="Ankyrin_rpt-contain_sf"/>
</dbReference>
<feature type="compositionally biased region" description="Polar residues" evidence="4">
    <location>
        <begin position="2093"/>
        <end position="2112"/>
    </location>
</feature>
<reference evidence="6" key="1">
    <citation type="journal article" date="2008" name="Nat. Genet.">
        <title>The Pristionchus pacificus genome provides a unique perspective on nematode lifestyle and parasitism.</title>
        <authorList>
            <person name="Dieterich C."/>
            <person name="Clifton S.W."/>
            <person name="Schuster L.N."/>
            <person name="Chinwalla A."/>
            <person name="Delehaunty K."/>
            <person name="Dinkelacker I."/>
            <person name="Fulton L."/>
            <person name="Fulton R."/>
            <person name="Godfrey J."/>
            <person name="Minx P."/>
            <person name="Mitreva M."/>
            <person name="Roeseler W."/>
            <person name="Tian H."/>
            <person name="Witte H."/>
            <person name="Yang S.P."/>
            <person name="Wilson R.K."/>
            <person name="Sommer R.J."/>
        </authorList>
    </citation>
    <scope>NUCLEOTIDE SEQUENCE [LARGE SCALE GENOMIC DNA]</scope>
    <source>
        <strain evidence="6">PS312</strain>
    </source>
</reference>
<proteinExistence type="predicted"/>
<feature type="region of interest" description="Disordered" evidence="4">
    <location>
        <begin position="212"/>
        <end position="245"/>
    </location>
</feature>
<feature type="region of interest" description="Disordered" evidence="4">
    <location>
        <begin position="2930"/>
        <end position="2970"/>
    </location>
</feature>
<gene>
    <name evidence="5" type="primary">WBGene00118008</name>
</gene>
<feature type="region of interest" description="Disordered" evidence="4">
    <location>
        <begin position="2874"/>
        <end position="2895"/>
    </location>
</feature>
<dbReference type="SUPFAM" id="SSF54791">
    <property type="entry name" value="Eukaryotic type KH-domain (KH-domain type I)"/>
    <property type="match status" value="1"/>
</dbReference>
<accession>A0A8R1YIX3</accession>
<feature type="region of interest" description="Disordered" evidence="4">
    <location>
        <begin position="2401"/>
        <end position="2586"/>
    </location>
</feature>
<feature type="region of interest" description="Disordered" evidence="4">
    <location>
        <begin position="2157"/>
        <end position="2208"/>
    </location>
</feature>
<keyword evidence="1" id="KW-0677">Repeat</keyword>
<protein>
    <submittedName>
        <fullName evidence="5">Ankyrin repeat-containing protein</fullName>
    </submittedName>
</protein>
<dbReference type="InterPro" id="IPR051631">
    <property type="entry name" value="Ankyrin-KH/SAM_domain"/>
</dbReference>
<feature type="compositionally biased region" description="Low complexity" evidence="4">
    <location>
        <begin position="2052"/>
        <end position="2074"/>
    </location>
</feature>
<dbReference type="Pfam" id="PF12796">
    <property type="entry name" value="Ank_2"/>
    <property type="match status" value="7"/>
</dbReference>
<dbReference type="SMART" id="SM00248">
    <property type="entry name" value="ANK"/>
    <property type="match status" value="22"/>
</dbReference>
<evidence type="ECO:0000256" key="2">
    <source>
        <dbReference type="ARBA" id="ARBA00023043"/>
    </source>
</evidence>
<feature type="region of interest" description="Disordered" evidence="4">
    <location>
        <begin position="1366"/>
        <end position="1395"/>
    </location>
</feature>
<evidence type="ECO:0000313" key="6">
    <source>
        <dbReference type="Proteomes" id="UP000005239"/>
    </source>
</evidence>
<dbReference type="PROSITE" id="PS50088">
    <property type="entry name" value="ANK_REPEAT"/>
    <property type="match status" value="10"/>
</dbReference>
<feature type="compositionally biased region" description="Basic residues" evidence="4">
    <location>
        <begin position="1897"/>
        <end position="1916"/>
    </location>
</feature>
<dbReference type="EnsemblMetazoa" id="PPA28454.1">
    <property type="protein sequence ID" value="PPA28454.1"/>
    <property type="gene ID" value="WBGene00118008"/>
</dbReference>
<dbReference type="GO" id="GO:0003723">
    <property type="term" value="F:RNA binding"/>
    <property type="evidence" value="ECO:0007669"/>
    <property type="project" value="UniProtKB-UniRule"/>
</dbReference>
<feature type="compositionally biased region" description="Low complexity" evidence="4">
    <location>
        <begin position="859"/>
        <end position="871"/>
    </location>
</feature>
<feature type="compositionally biased region" description="Low complexity" evidence="4">
    <location>
        <begin position="2401"/>
        <end position="2442"/>
    </location>
</feature>
<dbReference type="PROSITE" id="PS50297">
    <property type="entry name" value="ANK_REP_REGION"/>
    <property type="match status" value="10"/>
</dbReference>
<sequence>MAEDDQVNGRLPDEVSLAERLGQAPPSMVRPSHASRRKSLSPLPCDHHAVGHGRRAAGRMVQGLSPYMNLLPAEIIMAEEKEQQLLCTILEDVGRHAYAHLVKYLSARPGPLALVATIDDFIPPPPNQIPGDQMVMLSECLDDAVDSIRDIASHPGFKDTSMLMHASRETIPKELQEALTVEMITPEMGATALTLLTASAFRRPPTRMVESMMAASQEAQTNGADGDSQREGTEGTADDASVQTAPASDDGLLGLACSTGHDFLANVNHPHGLLCAAVKAGLWELAMLMVRVRQSGDFMGESECTPLMEACAAGHEKIVRQMIPYAEDLNTQSATQNTALIYASAAGHLDCVEVLLEAGETRGIDLDLKNENGHCALMEAAAGGHLEIVKRLIGAGSGSLRMNVNSEFKESPLTLASYKGHKELVMYLLTLDLGDTREEELHTALMEASMDGHIEVADILLKDGAPVNLPSDSFESPLTLAACGGHVDLVSAEYDTVVRDRGKAQNTKPEKRIVKLLLDAGANIEEPNDESYTPLMEAAREGHADVVRMLLDAGANVDATTEETGETAMTLAACGGFTEIVEMILEAGGDLELGANTPLMEAATEGHHHTAAGIIRMMKERKHDKDQAKLPTIQKNVSTALVQAADNGHYQITRELASSGFVDLNFQLENRTALMKAAKGGYRDIIRFLVQAGADVNLRSATADVTALSLACAGGHYDTVSELLLHHADPNVILKDGVTCVLEAARHGYVHIVELLLDYRGGNSGPKPNRKVVVDGAPSARPVRPMLLDSDSDSGSDYEVVASPAFPYHAHDGHEHVWEGTSCSRHAHLSSTAYWQQRQQNHHHHHHHHHQHHAHHHSSSSSHSAAAHAQHNAELHSALFGAYDGSCELPPLLQHQPQPAASPKVPTQLSPAGKLLYEELRAEQAAAAKVLRETGRPSEDTDAAALKTLLEISPEMQEKLFADLDAGAPGANFQNALVRTFLADETIVQRLAAGDTVSLNTKTGETSAGVYLPVAGVVEQVNRKVKGSLAAMRKAKKEAAAARAEARLTVADEDRLRAIEDDAVNAIRETFMASVAKAQLTAAQTALDKKETAAQVVDAVRKAATEQIGSAFPSTLVPPSAFPSSMPPTSAFSSTMAPTSAFPSAMVPTTAFPSAKAAAAAAATPLPTKEQAAATINAAAAAAPKTKDPGAQASDMMKAMAQHLVMPQKDSVLDPSQVESFHKFHDFLVRTAKGDNPPASTMGGSAFSSKDGTPYEPASEGVMHTLSDELRGSLLLEQCDFDPSTVAILDRSLKAVAVAAASANPAAALARLHQPQQPPPKRTTGGGGGQTIAEIIAEDDARLSSLSPSPAPSSPALPMMTASSDEFVSDTRQPVTVRRRSASVPHNSSDGRWPFELTHKHDGCELAKRLAMQANNKQTGGGGTGGAGGDAGAPPPAKRATGANRQGGANARTGTVEKRPLAATSTFDVDMQLLITRGANVHHRDKKGFTPLILAATGGHLQIVQVLLDHGANIETTSERTKDTALSLACSGGKKEVAEMLLKRGANKEHRNVSDYTPLSLAASGGYVDICNMLLDAGAEINSRTGSKLGISPLMLAAMNGHRDATRVLLERGSDINAQIETNRNTALTLACFQVNEHGEPTPWASTALTAAAGGAAAAAGCSCCAGANAALRTAARRRSPTARDEGRTDVVRLLLQYHANVEHRAKTGLTPLMEAANGGYVEVGQLLLEHYADPNTSPVPSSRDTALTIAADKGHEKFVDLLLKNGAQVDARNKKGCTALWLACHGGHLETVQTLVKHKKTNVEMEDNRKVSPLMIAFRKGHTKIVKFLVKAVSQFPGDAELCRYIQTVTEQDLMTRCHECMNTIVTAKDKQAAQANLAADALIAQIEAEEEQARSKKLSKQRQKEKKKQKKQEKKKQEVVKEEDSLSECSEYNEDEEIDVVTVDEPKEKETTKGGKKKEAVMVKEESKKVEEAPKSAEKDKSKPAAAKAAAAATPLAAASAAKGKARAAAAAAVSAAAAAAAAAPAVEKTPEREPEKVEERIPGMSTQQPAAAAAAPAASVVSDEAAAAQRKTAADRRAASRRSVAGKNGPISTAVPTSTNALPSLMTTNIPPPPAAGAAAAAAAPTVVGRVPSPLQQLRSPPAVQQTVSMLSPLASPRGAAATQEEWVKANKKGRNTRNEKPGTGTGARSTSASDKQKLTDPTEENALAMWNNIEASRRRMTTLTVSSPCIARVIGRGGANINAIREATGASIEVERQVDKALSRRDNVDREICIRGTAETVRNAVAMINGLIAETDVTVNEIIRLVRNSASPSEQARIAPDAYTKMATATATAGRGAAAATPGGGATTNVWQQRMAARQAQDAAARPTTAAAAAAAPAASAAYMAAAAAAVHAPPAPAAASQPATAPSPAPTARSDASSPVTTTPAAAATRAATPPKTEQQQPDTEPVETSAPAPPPSPPRPSEEEQRRKAPGFARPTTTASAVRPASPSDTTTTTEYHHPSVLTPDASPAKQQQQPHHDSAPASPAPTRPTALPSTPLHDRVPDLSQHVYASSGAPEPATERPAGSGSAPPSSAPALAKQDSASALFNDSTFRSIAEIWGDVSGDSGGDLNSSTRSGGGAFGGAWDNALLLNSFNSLNLSKPDWADYTSSSSVSALDHSSSSGGGGAYDAPSAHHAPSSLGGSGHNAYHEAASFEQLHLHQQAQQQTAAAAAARAAYGDDPFATNGPRSGPLFARGANAAAARSAVQQQPKPLQQQSSGLDSIFNNVAAALIHHQTGSTTASGGSSMTSTSSQAAVAAAAAAAAANYYPSPSYTDPAAIGLSIKAYANSAAANGVAAAYQLQQQQQQFARMQQQHAQLAAARANGAYSVPAPPPGFNQLNPVLPPPASLGSRSVASPAGYYGGQMGAPQAGSVPSVNAFQQYLNQPNWKQPQSGQSQQQAAPPTMNGTASGRNGAAPFGYSNGWN</sequence>
<feature type="compositionally biased region" description="Basic residues" evidence="4">
    <location>
        <begin position="840"/>
        <end position="858"/>
    </location>
</feature>
<feature type="compositionally biased region" description="Basic and acidic residues" evidence="4">
    <location>
        <begin position="2031"/>
        <end position="2044"/>
    </location>
</feature>
<keyword evidence="6" id="KW-1185">Reference proteome</keyword>
<feature type="compositionally biased region" description="Gly residues" evidence="4">
    <location>
        <begin position="1419"/>
        <end position="1431"/>
    </location>
</feature>
<feature type="compositionally biased region" description="Low complexity" evidence="4">
    <location>
        <begin position="2568"/>
        <end position="2581"/>
    </location>
</feature>
<accession>A0A2A6CN63</accession>
<feature type="region of interest" description="Disordered" evidence="4">
    <location>
        <begin position="1896"/>
        <end position="2121"/>
    </location>
</feature>
<dbReference type="InterPro" id="IPR036612">
    <property type="entry name" value="KH_dom_type_1_sf"/>
</dbReference>
<feature type="region of interest" description="Disordered" evidence="4">
    <location>
        <begin position="1310"/>
        <end position="1330"/>
    </location>
</feature>
<feature type="region of interest" description="Disordered" evidence="4">
    <location>
        <begin position="1415"/>
        <end position="1458"/>
    </location>
</feature>
<dbReference type="FunFam" id="1.25.40.20:FF:000131">
    <property type="entry name" value="ankyrin repeat domain-containing protein 17 isoform X1"/>
    <property type="match status" value="1"/>
</dbReference>